<evidence type="ECO:0000313" key="2">
    <source>
        <dbReference type="Proteomes" id="UP000190102"/>
    </source>
</evidence>
<proteinExistence type="predicted"/>
<evidence type="ECO:0000313" key="1">
    <source>
        <dbReference type="EMBL" id="SKA22531.1"/>
    </source>
</evidence>
<dbReference type="STRING" id="115783.SAMN02745119_03207"/>
<protein>
    <submittedName>
        <fullName evidence="1">Uncharacterized protein</fullName>
    </submittedName>
</protein>
<accession>A0A1T4S3Y6</accession>
<organism evidence="1 2">
    <name type="scientific">Trichlorobacter thiogenes</name>
    <dbReference type="NCBI Taxonomy" id="115783"/>
    <lineage>
        <taxon>Bacteria</taxon>
        <taxon>Pseudomonadati</taxon>
        <taxon>Thermodesulfobacteriota</taxon>
        <taxon>Desulfuromonadia</taxon>
        <taxon>Geobacterales</taxon>
        <taxon>Geobacteraceae</taxon>
        <taxon>Trichlorobacter</taxon>
    </lineage>
</organism>
<sequence length="65" mass="7482">MREMYRDEAAELLCPFGAEFKPCLSRRCMMWKDTIDGLGFCSFTSDVRHVETDPETALTVEICEV</sequence>
<reference evidence="2" key="1">
    <citation type="submission" date="2017-02" db="EMBL/GenBank/DDBJ databases">
        <authorList>
            <person name="Varghese N."/>
            <person name="Submissions S."/>
        </authorList>
    </citation>
    <scope>NUCLEOTIDE SEQUENCE [LARGE SCALE GENOMIC DNA]</scope>
    <source>
        <strain evidence="2">ATCC BAA-34</strain>
    </source>
</reference>
<dbReference type="EMBL" id="FUWR01000029">
    <property type="protein sequence ID" value="SKA22531.1"/>
    <property type="molecule type" value="Genomic_DNA"/>
</dbReference>
<dbReference type="Proteomes" id="UP000190102">
    <property type="component" value="Unassembled WGS sequence"/>
</dbReference>
<gene>
    <name evidence="1" type="ORF">SAMN02745119_03207</name>
</gene>
<keyword evidence="2" id="KW-1185">Reference proteome</keyword>
<name>A0A1T4S3Y6_9BACT</name>
<dbReference type="AlphaFoldDB" id="A0A1T4S3Y6"/>